<protein>
    <submittedName>
        <fullName evidence="1">Uncharacterized protein</fullName>
    </submittedName>
</protein>
<dbReference type="EMBL" id="JAFNEN010000067">
    <property type="protein sequence ID" value="KAG8196591.1"/>
    <property type="molecule type" value="Genomic_DNA"/>
</dbReference>
<dbReference type="Proteomes" id="UP000827092">
    <property type="component" value="Unassembled WGS sequence"/>
</dbReference>
<evidence type="ECO:0000313" key="2">
    <source>
        <dbReference type="Proteomes" id="UP000827092"/>
    </source>
</evidence>
<comment type="caution">
    <text evidence="1">The sequence shown here is derived from an EMBL/GenBank/DDBJ whole genome shotgun (WGS) entry which is preliminary data.</text>
</comment>
<organism evidence="1 2">
    <name type="scientific">Oedothorax gibbosus</name>
    <dbReference type="NCBI Taxonomy" id="931172"/>
    <lineage>
        <taxon>Eukaryota</taxon>
        <taxon>Metazoa</taxon>
        <taxon>Ecdysozoa</taxon>
        <taxon>Arthropoda</taxon>
        <taxon>Chelicerata</taxon>
        <taxon>Arachnida</taxon>
        <taxon>Araneae</taxon>
        <taxon>Araneomorphae</taxon>
        <taxon>Entelegynae</taxon>
        <taxon>Araneoidea</taxon>
        <taxon>Linyphiidae</taxon>
        <taxon>Erigoninae</taxon>
        <taxon>Oedothorax</taxon>
    </lineage>
</organism>
<accession>A0AAV6VLN7</accession>
<gene>
    <name evidence="1" type="ORF">JTE90_014152</name>
</gene>
<evidence type="ECO:0000313" key="1">
    <source>
        <dbReference type="EMBL" id="KAG8196591.1"/>
    </source>
</evidence>
<proteinExistence type="predicted"/>
<keyword evidence="2" id="KW-1185">Reference proteome</keyword>
<dbReference type="AlphaFoldDB" id="A0AAV6VLN7"/>
<name>A0AAV6VLN7_9ARAC</name>
<reference evidence="1 2" key="1">
    <citation type="journal article" date="2022" name="Nat. Ecol. Evol.">
        <title>A masculinizing supergene underlies an exaggerated male reproductive morph in a spider.</title>
        <authorList>
            <person name="Hendrickx F."/>
            <person name="De Corte Z."/>
            <person name="Sonet G."/>
            <person name="Van Belleghem S.M."/>
            <person name="Kostlbacher S."/>
            <person name="Vangestel C."/>
        </authorList>
    </citation>
    <scope>NUCLEOTIDE SEQUENCE [LARGE SCALE GENOMIC DNA]</scope>
    <source>
        <strain evidence="1">W744_W776</strain>
    </source>
</reference>
<sequence length="101" mass="11459">MVEISFAVRRKLTFVIRHFLQEKKTLLLNHIIIEQAYPTHSGSKDHIQTILIKSRRECALFTSQSNTPPVTRRFTARNPSFSGHKGKVTSAVVIESSTKPV</sequence>